<protein>
    <recommendedName>
        <fullName evidence="2">Activator of Hsp90 ATPase homologue 1/2-like C-terminal domain-containing protein</fullName>
    </recommendedName>
</protein>
<comment type="similarity">
    <text evidence="1">Belongs to the AHA1 family.</text>
</comment>
<evidence type="ECO:0000313" key="4">
    <source>
        <dbReference type="Proteomes" id="UP000612456"/>
    </source>
</evidence>
<evidence type="ECO:0000256" key="1">
    <source>
        <dbReference type="ARBA" id="ARBA00006817"/>
    </source>
</evidence>
<comment type="caution">
    <text evidence="3">The sequence shown here is derived from an EMBL/GenBank/DDBJ whole genome shotgun (WGS) entry which is preliminary data.</text>
</comment>
<reference evidence="3" key="2">
    <citation type="submission" date="2020-09" db="EMBL/GenBank/DDBJ databases">
        <authorList>
            <person name="Sun Q."/>
            <person name="Zhou Y."/>
        </authorList>
    </citation>
    <scope>NUCLEOTIDE SEQUENCE</scope>
    <source>
        <strain evidence="3">CGMCC 1.15178</strain>
    </source>
</reference>
<dbReference type="RefSeq" id="WP_188999270.1">
    <property type="nucleotide sequence ID" value="NZ_BMHP01000009.1"/>
</dbReference>
<proteinExistence type="inferred from homology"/>
<evidence type="ECO:0000259" key="2">
    <source>
        <dbReference type="Pfam" id="PF08327"/>
    </source>
</evidence>
<organism evidence="3 4">
    <name type="scientific">Paenibacillus nasutitermitis</name>
    <dbReference type="NCBI Taxonomy" id="1652958"/>
    <lineage>
        <taxon>Bacteria</taxon>
        <taxon>Bacillati</taxon>
        <taxon>Bacillota</taxon>
        <taxon>Bacilli</taxon>
        <taxon>Bacillales</taxon>
        <taxon>Paenibacillaceae</taxon>
        <taxon>Paenibacillus</taxon>
    </lineage>
</organism>
<dbReference type="EMBL" id="BMHP01000009">
    <property type="protein sequence ID" value="GGD97383.1"/>
    <property type="molecule type" value="Genomic_DNA"/>
</dbReference>
<accession>A0A917E2V5</accession>
<dbReference type="InterPro" id="IPR023393">
    <property type="entry name" value="START-like_dom_sf"/>
</dbReference>
<feature type="domain" description="Activator of Hsp90 ATPase homologue 1/2-like C-terminal" evidence="2">
    <location>
        <begin position="19"/>
        <end position="117"/>
    </location>
</feature>
<dbReference type="Proteomes" id="UP000612456">
    <property type="component" value="Unassembled WGS sequence"/>
</dbReference>
<dbReference type="AlphaFoldDB" id="A0A917E2V5"/>
<name>A0A917E2V5_9BACL</name>
<keyword evidence="4" id="KW-1185">Reference proteome</keyword>
<gene>
    <name evidence="3" type="primary">yndB</name>
    <name evidence="3" type="ORF">GCM10010911_65140</name>
</gene>
<evidence type="ECO:0000313" key="3">
    <source>
        <dbReference type="EMBL" id="GGD97383.1"/>
    </source>
</evidence>
<dbReference type="Pfam" id="PF08327">
    <property type="entry name" value="AHSA1"/>
    <property type="match status" value="1"/>
</dbReference>
<dbReference type="CDD" id="cd07814">
    <property type="entry name" value="SRPBCC_CalC_Aha1-like"/>
    <property type="match status" value="1"/>
</dbReference>
<dbReference type="InterPro" id="IPR013538">
    <property type="entry name" value="ASHA1/2-like_C"/>
</dbReference>
<reference evidence="3" key="1">
    <citation type="journal article" date="2014" name="Int. J. Syst. Evol. Microbiol.">
        <title>Complete genome sequence of Corynebacterium casei LMG S-19264T (=DSM 44701T), isolated from a smear-ripened cheese.</title>
        <authorList>
            <consortium name="US DOE Joint Genome Institute (JGI-PGF)"/>
            <person name="Walter F."/>
            <person name="Albersmeier A."/>
            <person name="Kalinowski J."/>
            <person name="Ruckert C."/>
        </authorList>
    </citation>
    <scope>NUCLEOTIDE SEQUENCE</scope>
    <source>
        <strain evidence="3">CGMCC 1.15178</strain>
    </source>
</reference>
<dbReference type="SUPFAM" id="SSF55961">
    <property type="entry name" value="Bet v1-like"/>
    <property type="match status" value="1"/>
</dbReference>
<dbReference type="Gene3D" id="3.30.530.20">
    <property type="match status" value="1"/>
</dbReference>
<sequence>MEVPRQGLLPDIRMMQVVDFPIQKVWEAIATSEGIAAWFMLNDFKPALGHMFFVDASPIGLIPCKVTLIDPPNRLSYEWGKDWLLTFELRDLDGQTELTVVHSGWDVNKVAESGRTHTVAHEKLSLAWTVLINRLVRRAIKK</sequence>